<organism evidence="3 4">
    <name type="scientific">Mytilus galloprovincialis</name>
    <name type="common">Mediterranean mussel</name>
    <dbReference type="NCBI Taxonomy" id="29158"/>
    <lineage>
        <taxon>Eukaryota</taxon>
        <taxon>Metazoa</taxon>
        <taxon>Spiralia</taxon>
        <taxon>Lophotrochozoa</taxon>
        <taxon>Mollusca</taxon>
        <taxon>Bivalvia</taxon>
        <taxon>Autobranchia</taxon>
        <taxon>Pteriomorphia</taxon>
        <taxon>Mytilida</taxon>
        <taxon>Mytiloidea</taxon>
        <taxon>Mytilidae</taxon>
        <taxon>Mytilinae</taxon>
        <taxon>Mytilus</taxon>
    </lineage>
</organism>
<name>A0A8B6CAD9_MYTGA</name>
<sequence>MESWNNKKCGTKAGEDIMDSDEDNNIPGSRDAPMYTLDREFKEAVNSSKLLPLFSIKGTTAKKEKNMPWAIQNPIKRLVKATGIKPTTIRKYVHTDARDDAVQDVMKAVHKAAVQETVEKNQKLDDFDKGVVRWTIYDLHKKSQFYKNASSRRFVSEREDIVLLRMAYLRKIRKFRQQGRHIVYLDETWLNTNHVVKGDWLDVPSTSMSVFEPHCKGTHRKVPSGKGTRLIILDVGSSQQGLIPGCRLIFESKTNSSDYHDEMNKEHFTEWFRETLLPKLPPRSVIIMDNSPYHSHLDPDSRVPNTSSNKSEISAWLEKSIVQYDKKMKKAELLDLVKQKKPKPRYIINDLASANGHEILRTPPYHCELNPIEMVWSYLRGNVARFNSSCKKKRHYQEVFEEAKSHIDAELGDSRGKGKKLRKLDVDQW</sequence>
<dbReference type="Gene3D" id="3.30.420.10">
    <property type="entry name" value="Ribonuclease H-like superfamily/Ribonuclease H"/>
    <property type="match status" value="1"/>
</dbReference>
<accession>A0A8B6CAD9</accession>
<proteinExistence type="predicted"/>
<dbReference type="Pfam" id="PF13358">
    <property type="entry name" value="DDE_3"/>
    <property type="match status" value="1"/>
</dbReference>
<dbReference type="InterPro" id="IPR036397">
    <property type="entry name" value="RNaseH_sf"/>
</dbReference>
<dbReference type="AlphaFoldDB" id="A0A8B6CAD9"/>
<dbReference type="OrthoDB" id="8190933at2759"/>
<evidence type="ECO:0000259" key="2">
    <source>
        <dbReference type="Pfam" id="PF13358"/>
    </source>
</evidence>
<evidence type="ECO:0000313" key="4">
    <source>
        <dbReference type="Proteomes" id="UP000596742"/>
    </source>
</evidence>
<dbReference type="EMBL" id="UYJE01001449">
    <property type="protein sequence ID" value="VDI02302.1"/>
    <property type="molecule type" value="Genomic_DNA"/>
</dbReference>
<reference evidence="3" key="1">
    <citation type="submission" date="2018-11" db="EMBL/GenBank/DDBJ databases">
        <authorList>
            <person name="Alioto T."/>
            <person name="Alioto T."/>
        </authorList>
    </citation>
    <scope>NUCLEOTIDE SEQUENCE</scope>
</reference>
<evidence type="ECO:0000256" key="1">
    <source>
        <dbReference type="SAM" id="MobiDB-lite"/>
    </source>
</evidence>
<evidence type="ECO:0000313" key="3">
    <source>
        <dbReference type="EMBL" id="VDI02302.1"/>
    </source>
</evidence>
<gene>
    <name evidence="3" type="ORF">MGAL_10B026905</name>
</gene>
<dbReference type="PANTHER" id="PTHR33939">
    <property type="entry name" value="PROTEIN CBG22215"/>
    <property type="match status" value="1"/>
</dbReference>
<dbReference type="InterPro" id="IPR038717">
    <property type="entry name" value="Tc1-like_DDE_dom"/>
</dbReference>
<dbReference type="Proteomes" id="UP000596742">
    <property type="component" value="Unassembled WGS sequence"/>
</dbReference>
<protein>
    <recommendedName>
        <fullName evidence="2">Tc1-like transposase DDE domain-containing protein</fullName>
    </recommendedName>
</protein>
<feature type="domain" description="Tc1-like transposase DDE" evidence="2">
    <location>
        <begin position="259"/>
        <end position="387"/>
    </location>
</feature>
<keyword evidence="4" id="KW-1185">Reference proteome</keyword>
<dbReference type="PANTHER" id="PTHR33939:SF1">
    <property type="entry name" value="DUF4371 DOMAIN-CONTAINING PROTEIN"/>
    <property type="match status" value="1"/>
</dbReference>
<feature type="region of interest" description="Disordered" evidence="1">
    <location>
        <begin position="1"/>
        <end position="30"/>
    </location>
</feature>
<dbReference type="GO" id="GO:0003676">
    <property type="term" value="F:nucleic acid binding"/>
    <property type="evidence" value="ECO:0007669"/>
    <property type="project" value="InterPro"/>
</dbReference>
<comment type="caution">
    <text evidence="3">The sequence shown here is derived from an EMBL/GenBank/DDBJ whole genome shotgun (WGS) entry which is preliminary data.</text>
</comment>